<comment type="caution">
    <text evidence="1">The sequence shown here is derived from an EMBL/GenBank/DDBJ whole genome shotgun (WGS) entry which is preliminary data.</text>
</comment>
<dbReference type="Proteomes" id="UP000807159">
    <property type="component" value="Chromosome 11"/>
</dbReference>
<proteinExistence type="predicted"/>
<accession>A0A8T2XS65</accession>
<dbReference type="AlphaFoldDB" id="A0A8T2XS65"/>
<evidence type="ECO:0000313" key="2">
    <source>
        <dbReference type="Proteomes" id="UP000807159"/>
    </source>
</evidence>
<sequence length="58" mass="6604">ELQTRLVTSPAIQEKLYSEEKCLVPRDFAQTIANDCQIQSKPLIIEEIDQLLVNCLNS</sequence>
<evidence type="ECO:0000313" key="1">
    <source>
        <dbReference type="EMBL" id="KAH8494817.1"/>
    </source>
</evidence>
<gene>
    <name evidence="1" type="ORF">H0E87_021282</name>
</gene>
<organism evidence="1 2">
    <name type="scientific">Populus deltoides</name>
    <name type="common">Eastern poplar</name>
    <name type="synonym">Eastern cottonwood</name>
    <dbReference type="NCBI Taxonomy" id="3696"/>
    <lineage>
        <taxon>Eukaryota</taxon>
        <taxon>Viridiplantae</taxon>
        <taxon>Streptophyta</taxon>
        <taxon>Embryophyta</taxon>
        <taxon>Tracheophyta</taxon>
        <taxon>Spermatophyta</taxon>
        <taxon>Magnoliopsida</taxon>
        <taxon>eudicotyledons</taxon>
        <taxon>Gunneridae</taxon>
        <taxon>Pentapetalae</taxon>
        <taxon>rosids</taxon>
        <taxon>fabids</taxon>
        <taxon>Malpighiales</taxon>
        <taxon>Salicaceae</taxon>
        <taxon>Saliceae</taxon>
        <taxon>Populus</taxon>
    </lineage>
</organism>
<protein>
    <submittedName>
        <fullName evidence="1">Uncharacterized protein</fullName>
    </submittedName>
</protein>
<reference evidence="1" key="1">
    <citation type="journal article" date="2021" name="J. Hered.">
        <title>Genome Assembly of Salicaceae Populus deltoides (Eastern Cottonwood) I-69 Based on Nanopore Sequencing and Hi-C Technologies.</title>
        <authorList>
            <person name="Bai S."/>
            <person name="Wu H."/>
            <person name="Zhang J."/>
            <person name="Pan Z."/>
            <person name="Zhao W."/>
            <person name="Li Z."/>
            <person name="Tong C."/>
        </authorList>
    </citation>
    <scope>NUCLEOTIDE SEQUENCE</scope>
    <source>
        <tissue evidence="1">Leaf</tissue>
    </source>
</reference>
<feature type="non-terminal residue" evidence="1">
    <location>
        <position position="1"/>
    </location>
</feature>
<name>A0A8T2XS65_POPDE</name>
<keyword evidence="2" id="KW-1185">Reference proteome</keyword>
<dbReference type="EMBL" id="JACEGQ020000011">
    <property type="protein sequence ID" value="KAH8494817.1"/>
    <property type="molecule type" value="Genomic_DNA"/>
</dbReference>